<name>A0A8S5UKP7_9VIRU</name>
<protein>
    <submittedName>
        <fullName evidence="1">Uncharacterized protein</fullName>
    </submittedName>
</protein>
<evidence type="ECO:0000313" key="1">
    <source>
        <dbReference type="EMBL" id="DAF94970.1"/>
    </source>
</evidence>
<sequence>MKDNPIFYNEVKSLLYHLNFSDHQRLYRELEYESLGMFREHLRCLDKLLSAYVQVSDDLEDILARFE</sequence>
<accession>A0A8S5UKP7</accession>
<dbReference type="EMBL" id="BK016101">
    <property type="protein sequence ID" value="DAF94970.1"/>
    <property type="molecule type" value="Genomic_DNA"/>
</dbReference>
<proteinExistence type="predicted"/>
<organism evidence="1">
    <name type="scientific">Inoviridae sp. ct4fI15</name>
    <dbReference type="NCBI Taxonomy" id="2825776"/>
    <lineage>
        <taxon>Viruses</taxon>
        <taxon>Monodnaviria</taxon>
        <taxon>Loebvirae</taxon>
        <taxon>Hofneiviricota</taxon>
        <taxon>Faserviricetes</taxon>
        <taxon>Tubulavirales</taxon>
        <taxon>Inoviridae</taxon>
    </lineage>
</organism>
<reference evidence="1" key="1">
    <citation type="journal article" date="2021" name="Proc. Natl. Acad. Sci. U.S.A.">
        <title>A Catalog of Tens of Thousands of Viruses from Human Metagenomes Reveals Hidden Associations with Chronic Diseases.</title>
        <authorList>
            <person name="Tisza M.J."/>
            <person name="Buck C.B."/>
        </authorList>
    </citation>
    <scope>NUCLEOTIDE SEQUENCE</scope>
    <source>
        <strain evidence="1">Ct4fI15</strain>
    </source>
</reference>